<protein>
    <submittedName>
        <fullName evidence="1">Uncharacterized protein</fullName>
    </submittedName>
</protein>
<dbReference type="EMBL" id="LSRX01000333">
    <property type="protein sequence ID" value="OLQ00275.1"/>
    <property type="molecule type" value="Genomic_DNA"/>
</dbReference>
<reference evidence="1 2" key="1">
    <citation type="submission" date="2016-02" db="EMBL/GenBank/DDBJ databases">
        <title>Genome analysis of coral dinoflagellate symbionts highlights evolutionary adaptations to a symbiotic lifestyle.</title>
        <authorList>
            <person name="Aranda M."/>
            <person name="Li Y."/>
            <person name="Liew Y.J."/>
            <person name="Baumgarten S."/>
            <person name="Simakov O."/>
            <person name="Wilson M."/>
            <person name="Piel J."/>
            <person name="Ashoor H."/>
            <person name="Bougouffa S."/>
            <person name="Bajic V.B."/>
            <person name="Ryu T."/>
            <person name="Ravasi T."/>
            <person name="Bayer T."/>
            <person name="Micklem G."/>
            <person name="Kim H."/>
            <person name="Bhak J."/>
            <person name="Lajeunesse T.C."/>
            <person name="Voolstra C.R."/>
        </authorList>
    </citation>
    <scope>NUCLEOTIDE SEQUENCE [LARGE SCALE GENOMIC DNA]</scope>
    <source>
        <strain evidence="1 2">CCMP2467</strain>
    </source>
</reference>
<keyword evidence="2" id="KW-1185">Reference proteome</keyword>
<dbReference type="AlphaFoldDB" id="A0A1Q9DYL0"/>
<evidence type="ECO:0000313" key="1">
    <source>
        <dbReference type="EMBL" id="OLQ00275.1"/>
    </source>
</evidence>
<dbReference type="Proteomes" id="UP000186817">
    <property type="component" value="Unassembled WGS sequence"/>
</dbReference>
<sequence length="255" mass="27800">MKSVGATGFAGLGWRELVFFRNRFRVGDTEAVANWGHVIGKAVKDKAIRKRRFEEEEASQKTESGARTVPGELETHLFTTEYFDTLMLLANAACKLLALASGNAAMSCGGFATLCGPRVDPRNTPDMQVAGLGSYDSVTAFLAAPRPANPNTAVMTISRLFLAIQSYDAGDGGTGSAMREEEEEKQEAEAVGFDTAIAGERAAVLLRQLLYRSEVEESRRPAELETNFDSFLISDAIIFQQRHSIAINRTGVYFT</sequence>
<comment type="caution">
    <text evidence="1">The sequence shown here is derived from an EMBL/GenBank/DDBJ whole genome shotgun (WGS) entry which is preliminary data.</text>
</comment>
<proteinExistence type="predicted"/>
<evidence type="ECO:0000313" key="2">
    <source>
        <dbReference type="Proteomes" id="UP000186817"/>
    </source>
</evidence>
<accession>A0A1Q9DYL0</accession>
<gene>
    <name evidence="1" type="ORF">AK812_SmicGene17107</name>
</gene>
<organism evidence="1 2">
    <name type="scientific">Symbiodinium microadriaticum</name>
    <name type="common">Dinoflagellate</name>
    <name type="synonym">Zooxanthella microadriatica</name>
    <dbReference type="NCBI Taxonomy" id="2951"/>
    <lineage>
        <taxon>Eukaryota</taxon>
        <taxon>Sar</taxon>
        <taxon>Alveolata</taxon>
        <taxon>Dinophyceae</taxon>
        <taxon>Suessiales</taxon>
        <taxon>Symbiodiniaceae</taxon>
        <taxon>Symbiodinium</taxon>
    </lineage>
</organism>
<name>A0A1Q9DYL0_SYMMI</name>